<comment type="similarity">
    <text evidence="6">Belongs to the AAA ATPase family. Highly divergent.</text>
</comment>
<dbReference type="GO" id="GO:0016887">
    <property type="term" value="F:ATP hydrolysis activity"/>
    <property type="evidence" value="ECO:0007669"/>
    <property type="project" value="InterPro"/>
</dbReference>
<dbReference type="RefSeq" id="YP_009313842.1">
    <property type="nucleotide sequence ID" value="NC_031659.1"/>
</dbReference>
<reference evidence="9" key="2">
    <citation type="submission" date="2016-10" db="EMBL/GenBank/DDBJ databases">
        <authorList>
            <person name="de Groot N.N."/>
        </authorList>
    </citation>
    <scope>NUCLEOTIDE SEQUENCE</scope>
    <source>
        <strain evidence="9">HV00480</strain>
    </source>
</reference>
<gene>
    <name evidence="9" type="primary">ycf46</name>
    <name evidence="9" type="ORF">HV00480_39</name>
</gene>
<evidence type="ECO:0000256" key="6">
    <source>
        <dbReference type="ARBA" id="ARBA00038088"/>
    </source>
</evidence>
<dbReference type="InterPro" id="IPR003593">
    <property type="entry name" value="AAA+_ATPase"/>
</dbReference>
<dbReference type="PANTHER" id="PTHR42960">
    <property type="entry name" value="YCF46 PROTEIN"/>
    <property type="match status" value="1"/>
</dbReference>
<dbReference type="GO" id="GO:0005524">
    <property type="term" value="F:ATP binding"/>
    <property type="evidence" value="ECO:0007669"/>
    <property type="project" value="UniProtKB-KW"/>
</dbReference>
<dbReference type="InterPro" id="IPR003959">
    <property type="entry name" value="ATPase_AAA_core"/>
</dbReference>
<dbReference type="InterPro" id="IPR027417">
    <property type="entry name" value="P-loop_NTPase"/>
</dbReference>
<dbReference type="Gene3D" id="3.40.50.300">
    <property type="entry name" value="P-loop containing nucleotide triphosphate hydrolases"/>
    <property type="match status" value="1"/>
</dbReference>
<dbReference type="Pfam" id="PF00004">
    <property type="entry name" value="AAA"/>
    <property type="match status" value="1"/>
</dbReference>
<dbReference type="SUPFAM" id="SSF52540">
    <property type="entry name" value="P-loop containing nucleoside triphosphate hydrolases"/>
    <property type="match status" value="1"/>
</dbReference>
<keyword evidence="4" id="KW-0547">Nucleotide-binding</keyword>
<evidence type="ECO:0000256" key="3">
    <source>
        <dbReference type="ARBA" id="ARBA00022640"/>
    </source>
</evidence>
<evidence type="ECO:0000256" key="5">
    <source>
        <dbReference type="ARBA" id="ARBA00022840"/>
    </source>
</evidence>
<geneLocation type="chloroplast" evidence="9"/>
<dbReference type="EMBL" id="LT622867">
    <property type="protein sequence ID" value="SCW22096.1"/>
    <property type="molecule type" value="Genomic_DNA"/>
</dbReference>
<dbReference type="AlphaFoldDB" id="A0A1G4NU67"/>
<evidence type="ECO:0000259" key="8">
    <source>
        <dbReference type="SMART" id="SM00382"/>
    </source>
</evidence>
<comment type="subcellular location">
    <subcellularLocation>
        <location evidence="1">Plastid</location>
        <location evidence="1">Chloroplast</location>
    </subcellularLocation>
</comment>
<dbReference type="InterPro" id="IPR052381">
    <property type="entry name" value="AAA_domain_protein"/>
</dbReference>
<accession>A0A1G4NU67</accession>
<reference evidence="9" key="1">
    <citation type="submission" date="2016-10" db="EMBL/GenBank/DDBJ databases">
        <title>Chloroplast genomes as a tool to resolve red algal phylogenies: a case study in the Nemaliales.</title>
        <authorList>
            <person name="Costa J.F."/>
            <person name="Lin S.M."/>
            <person name="Macaya E.C."/>
            <person name="Fernandez-Garcia C."/>
            <person name="Verbruggen H."/>
        </authorList>
    </citation>
    <scope>NUCLEOTIDE SEQUENCE</scope>
    <source>
        <strain evidence="9">HV00480</strain>
    </source>
</reference>
<evidence type="ECO:0000256" key="7">
    <source>
        <dbReference type="ARBA" id="ARBA00040480"/>
    </source>
</evidence>
<evidence type="ECO:0000256" key="2">
    <source>
        <dbReference type="ARBA" id="ARBA00022528"/>
    </source>
</evidence>
<dbReference type="CDD" id="cd19507">
    <property type="entry name" value="RecA-like_Ycf46-like"/>
    <property type="match status" value="1"/>
</dbReference>
<keyword evidence="3 9" id="KW-0934">Plastid</keyword>
<sequence>MTYFQTELELLIKSSCSFIYILTNEEERLESIIKNIAFKDVKQGIYCWDFIQGFHIGSTTSSDTKTGQRNPLQALDFIESFNHNSDAIFLLKDFNLFLKDFSAIRKIRNLSRKLDVCNQVVIISGMESDVPAEVKHLMHFLALPLPNKYEINLELKRLIGVLELSNFNDRLQTIASICQGLSINQIRRLISQVLIKSSAFDSTYLQQLQIEKQKYIRQTSLLEISRSEVSLNDIGGIDNLKEWLLIRSKAFSESSLNYGLPYPKGLLLLGIQGTGKSLTAKAIAKTWNLMLLRLDIGKLFAGVVGQSESNTRLMIQVVEASAPCVLWIDEIDKAFSKSLIGGDSGTNNRVLATLLTWLSDKTSPVFIVATANSITDLPAEIIRKGRFDEIFFLNLPSCTERQKIFQIHLQKVRPDTWHRYNLQYLAKYSRLFSGAEINQVIVEAMHSAFIQNRDFTSLDLLNAIDAIIPLAFTDSHSVQKIQQLANLGKVRIASSQTI</sequence>
<dbReference type="PANTHER" id="PTHR42960:SF1">
    <property type="entry name" value="YCF46 PROTEIN"/>
    <property type="match status" value="1"/>
</dbReference>
<protein>
    <recommendedName>
        <fullName evidence="7">Uncharacterized AAA domain-containing protein ycf46</fullName>
    </recommendedName>
</protein>
<organism evidence="9">
    <name type="scientific">Hommersandiophycus borowitzkae</name>
    <dbReference type="NCBI Taxonomy" id="268573"/>
    <lineage>
        <taxon>Eukaryota</taxon>
        <taxon>Rhodophyta</taxon>
        <taxon>Florideophyceae</taxon>
        <taxon>Nemaliophycidae</taxon>
        <taxon>Nemaliales</taxon>
        <taxon>Liagoraceae</taxon>
        <taxon>Hommersandiophycus</taxon>
    </lineage>
</organism>
<dbReference type="GeneID" id="29999061"/>
<feature type="domain" description="AAA+ ATPase" evidence="8">
    <location>
        <begin position="262"/>
        <end position="397"/>
    </location>
</feature>
<dbReference type="GO" id="GO:0009507">
    <property type="term" value="C:chloroplast"/>
    <property type="evidence" value="ECO:0007669"/>
    <property type="project" value="UniProtKB-SubCell"/>
</dbReference>
<evidence type="ECO:0000256" key="1">
    <source>
        <dbReference type="ARBA" id="ARBA00004229"/>
    </source>
</evidence>
<dbReference type="SMART" id="SM00382">
    <property type="entry name" value="AAA"/>
    <property type="match status" value="1"/>
</dbReference>
<dbReference type="Gene3D" id="1.10.8.60">
    <property type="match status" value="1"/>
</dbReference>
<evidence type="ECO:0000256" key="4">
    <source>
        <dbReference type="ARBA" id="ARBA00022741"/>
    </source>
</evidence>
<keyword evidence="2 9" id="KW-0150">Chloroplast</keyword>
<name>A0A1G4NU67_9FLOR</name>
<proteinExistence type="inferred from homology"/>
<evidence type="ECO:0000313" key="9">
    <source>
        <dbReference type="EMBL" id="SCW22096.1"/>
    </source>
</evidence>
<keyword evidence="5" id="KW-0067">ATP-binding</keyword>